<feature type="chain" id="PRO_5041715645" evidence="1">
    <location>
        <begin position="31"/>
        <end position="110"/>
    </location>
</feature>
<evidence type="ECO:0000256" key="1">
    <source>
        <dbReference type="SAM" id="SignalP"/>
    </source>
</evidence>
<dbReference type="Proteomes" id="UP000050795">
    <property type="component" value="Unassembled WGS sequence"/>
</dbReference>
<keyword evidence="1" id="KW-0732">Signal</keyword>
<organism evidence="2 3">
    <name type="scientific">Trichobilharzia regenti</name>
    <name type="common">Nasal bird schistosome</name>
    <dbReference type="NCBI Taxonomy" id="157069"/>
    <lineage>
        <taxon>Eukaryota</taxon>
        <taxon>Metazoa</taxon>
        <taxon>Spiralia</taxon>
        <taxon>Lophotrochozoa</taxon>
        <taxon>Platyhelminthes</taxon>
        <taxon>Trematoda</taxon>
        <taxon>Digenea</taxon>
        <taxon>Strigeidida</taxon>
        <taxon>Schistosomatoidea</taxon>
        <taxon>Schistosomatidae</taxon>
        <taxon>Trichobilharzia</taxon>
    </lineage>
</organism>
<feature type="signal peptide" evidence="1">
    <location>
        <begin position="1"/>
        <end position="30"/>
    </location>
</feature>
<evidence type="ECO:0000313" key="3">
    <source>
        <dbReference type="WBParaSite" id="TREG1_110000.1"/>
    </source>
</evidence>
<accession>A0AA85IU73</accession>
<dbReference type="AlphaFoldDB" id="A0AA85IU73"/>
<sequence length="110" mass="12474">MKMAKNIVYGPLLFIIIIQAFTIFTKPGEAVDFDKVEAMYGIKNTYPSKCFPIEMNSIYEEATTLDLPVTTPPPTTTTTTEEVKEETITDVDFHTVEKIYGIENIYRLIA</sequence>
<reference evidence="2" key="1">
    <citation type="submission" date="2022-06" db="EMBL/GenBank/DDBJ databases">
        <authorList>
            <person name="Berger JAMES D."/>
            <person name="Berger JAMES D."/>
        </authorList>
    </citation>
    <scope>NUCLEOTIDE SEQUENCE [LARGE SCALE GENOMIC DNA]</scope>
</reference>
<evidence type="ECO:0000313" key="2">
    <source>
        <dbReference type="Proteomes" id="UP000050795"/>
    </source>
</evidence>
<proteinExistence type="predicted"/>
<keyword evidence="2" id="KW-1185">Reference proteome</keyword>
<protein>
    <submittedName>
        <fullName evidence="3">Uncharacterized protein</fullName>
    </submittedName>
</protein>
<name>A0AA85IU73_TRIRE</name>
<reference evidence="3" key="2">
    <citation type="submission" date="2023-11" db="UniProtKB">
        <authorList>
            <consortium name="WormBaseParasite"/>
        </authorList>
    </citation>
    <scope>IDENTIFICATION</scope>
</reference>
<dbReference type="WBParaSite" id="TREG1_110000.1">
    <property type="protein sequence ID" value="TREG1_110000.1"/>
    <property type="gene ID" value="TREG1_110000"/>
</dbReference>